<feature type="region of interest" description="Disordered" evidence="1">
    <location>
        <begin position="59"/>
        <end position="93"/>
    </location>
</feature>
<dbReference type="Proteomes" id="UP000183613">
    <property type="component" value="Unassembled WGS sequence"/>
</dbReference>
<dbReference type="RefSeq" id="WP_048358982.1">
    <property type="nucleotide sequence ID" value="NZ_FNUD01000002.1"/>
</dbReference>
<proteinExistence type="predicted"/>
<evidence type="ECO:0000313" key="3">
    <source>
        <dbReference type="Proteomes" id="UP000183613"/>
    </source>
</evidence>
<dbReference type="EMBL" id="FNUD01000002">
    <property type="protein sequence ID" value="SEE72009.1"/>
    <property type="molecule type" value="Genomic_DNA"/>
</dbReference>
<feature type="compositionally biased region" description="Basic and acidic residues" evidence="1">
    <location>
        <begin position="59"/>
        <end position="71"/>
    </location>
</feature>
<organism evidence="2 3">
    <name type="scientific">Pseudomonas deceptionensis</name>
    <dbReference type="NCBI Taxonomy" id="882211"/>
    <lineage>
        <taxon>Bacteria</taxon>
        <taxon>Pseudomonadati</taxon>
        <taxon>Pseudomonadota</taxon>
        <taxon>Gammaproteobacteria</taxon>
        <taxon>Pseudomonadales</taxon>
        <taxon>Pseudomonadaceae</taxon>
        <taxon>Pseudomonas</taxon>
    </lineage>
</organism>
<sequence length="109" mass="11765">MLPSILPLGAASITSGQDPVRPRPDIPAVTAAQASSGECAIDLKNHDTDQAALLLREEQQRQHDKRRREALEDAGQGVLEEAQHLEATAPVSPVIDGTQRQGLWVDIKV</sequence>
<name>A0A0J6GGX4_PSEDM</name>
<reference evidence="2" key="1">
    <citation type="submission" date="2016-10" db="EMBL/GenBank/DDBJ databases">
        <authorList>
            <person name="Varghese N."/>
            <person name="Submissions S."/>
        </authorList>
    </citation>
    <scope>NUCLEOTIDE SEQUENCE [LARGE SCALE GENOMIC DNA]</scope>
    <source>
        <strain evidence="2">LMG 25555</strain>
    </source>
</reference>
<evidence type="ECO:0000256" key="1">
    <source>
        <dbReference type="SAM" id="MobiDB-lite"/>
    </source>
</evidence>
<gene>
    <name evidence="2" type="ORF">SAMN04489800_1896</name>
</gene>
<dbReference type="OrthoDB" id="7028109at2"/>
<keyword evidence="3" id="KW-1185">Reference proteome</keyword>
<protein>
    <recommendedName>
        <fullName evidence="4">Aspartate-semialdehyde dehydrogenase</fullName>
    </recommendedName>
</protein>
<comment type="caution">
    <text evidence="2">The sequence shown here is derived from an EMBL/GenBank/DDBJ whole genome shotgun (WGS) entry which is preliminary data.</text>
</comment>
<dbReference type="AlphaFoldDB" id="A0A0J6GGX4"/>
<dbReference type="PATRIC" id="fig|882211.3.peg.1154"/>
<accession>A0A0J6GGX4</accession>
<evidence type="ECO:0008006" key="4">
    <source>
        <dbReference type="Google" id="ProtNLM"/>
    </source>
</evidence>
<feature type="region of interest" description="Disordered" evidence="1">
    <location>
        <begin position="1"/>
        <end position="24"/>
    </location>
</feature>
<evidence type="ECO:0000313" key="2">
    <source>
        <dbReference type="EMBL" id="SEE72009.1"/>
    </source>
</evidence>